<dbReference type="RefSeq" id="WP_202835861.1">
    <property type="nucleotide sequence ID" value="NZ_JAETWB010000077.1"/>
</dbReference>
<accession>A0ABS1UCW5</accession>
<gene>
    <name evidence="2" type="ORF">JMJ56_31670</name>
</gene>
<proteinExistence type="predicted"/>
<keyword evidence="3" id="KW-1185">Reference proteome</keyword>
<dbReference type="InterPro" id="IPR050126">
    <property type="entry name" value="Ap4A_hydrolase"/>
</dbReference>
<evidence type="ECO:0000313" key="2">
    <source>
        <dbReference type="EMBL" id="MBL6082527.1"/>
    </source>
</evidence>
<dbReference type="Gene3D" id="3.60.21.10">
    <property type="match status" value="1"/>
</dbReference>
<dbReference type="InterPro" id="IPR029052">
    <property type="entry name" value="Metallo-depent_PP-like"/>
</dbReference>
<reference evidence="2 3" key="1">
    <citation type="submission" date="2021-01" db="EMBL/GenBank/DDBJ databases">
        <title>Belnapia mucosa sp. nov. and Belnapia arida sp. nov., isolated from the Tabernas Desert (Almeria, Spain).</title>
        <authorList>
            <person name="Molina-Menor E."/>
            <person name="Vidal-Verdu A."/>
            <person name="Calonge A."/>
            <person name="Satari L."/>
            <person name="Pereto J."/>
            <person name="Porcar M."/>
        </authorList>
    </citation>
    <scope>NUCLEOTIDE SEQUENCE [LARGE SCALE GENOMIC DNA]</scope>
    <source>
        <strain evidence="2 3">T18</strain>
    </source>
</reference>
<dbReference type="InterPro" id="IPR004843">
    <property type="entry name" value="Calcineurin-like_PHP"/>
</dbReference>
<name>A0ABS1UCW5_9PROT</name>
<evidence type="ECO:0000259" key="1">
    <source>
        <dbReference type="Pfam" id="PF00149"/>
    </source>
</evidence>
<comment type="caution">
    <text evidence="2">The sequence shown here is derived from an EMBL/GenBank/DDBJ whole genome shotgun (WGS) entry which is preliminary data.</text>
</comment>
<dbReference type="SUPFAM" id="SSF56300">
    <property type="entry name" value="Metallo-dependent phosphatases"/>
    <property type="match status" value="1"/>
</dbReference>
<dbReference type="PANTHER" id="PTHR42850">
    <property type="entry name" value="METALLOPHOSPHOESTERASE"/>
    <property type="match status" value="1"/>
</dbReference>
<dbReference type="Proteomes" id="UP000660885">
    <property type="component" value="Unassembled WGS sequence"/>
</dbReference>
<dbReference type="EMBL" id="JAETWB010000077">
    <property type="protein sequence ID" value="MBL6082527.1"/>
    <property type="molecule type" value="Genomic_DNA"/>
</dbReference>
<sequence>MRIAVIADVHGNLIALEAVLAHLRDDAPDLVVNLGDLVSGPFDPRGSAEAQMALACPTVAGNHEREVSTVAPVPSTLSPDPSCPPRTWTGCGICQVRCPWSAVRCSPVTEARATAIWNTSSRMSAPARPGSMRRMPLSSA</sequence>
<feature type="domain" description="Calcineurin-like phosphoesterase" evidence="1">
    <location>
        <begin position="1"/>
        <end position="65"/>
    </location>
</feature>
<organism evidence="2 3">
    <name type="scientific">Belnapia arida</name>
    <dbReference type="NCBI Taxonomy" id="2804533"/>
    <lineage>
        <taxon>Bacteria</taxon>
        <taxon>Pseudomonadati</taxon>
        <taxon>Pseudomonadota</taxon>
        <taxon>Alphaproteobacteria</taxon>
        <taxon>Acetobacterales</taxon>
        <taxon>Roseomonadaceae</taxon>
        <taxon>Belnapia</taxon>
    </lineage>
</organism>
<protein>
    <submittedName>
        <fullName evidence="2">Metallophosphoesterase family protein</fullName>
    </submittedName>
</protein>
<dbReference type="Pfam" id="PF00149">
    <property type="entry name" value="Metallophos"/>
    <property type="match status" value="1"/>
</dbReference>
<dbReference type="CDD" id="cd00838">
    <property type="entry name" value="MPP_superfamily"/>
    <property type="match status" value="1"/>
</dbReference>
<dbReference type="PANTHER" id="PTHR42850:SF2">
    <property type="entry name" value="BLL5683 PROTEIN"/>
    <property type="match status" value="1"/>
</dbReference>
<evidence type="ECO:0000313" key="3">
    <source>
        <dbReference type="Proteomes" id="UP000660885"/>
    </source>
</evidence>